<evidence type="ECO:0000256" key="1">
    <source>
        <dbReference type="SAM" id="SignalP"/>
    </source>
</evidence>
<dbReference type="AlphaFoldDB" id="A0A9P9A335"/>
<evidence type="ECO:0000313" key="2">
    <source>
        <dbReference type="EMBL" id="KAH6659733.1"/>
    </source>
</evidence>
<keyword evidence="1" id="KW-0732">Signal</keyword>
<protein>
    <recommendedName>
        <fullName evidence="4">Secreted protein</fullName>
    </recommendedName>
</protein>
<gene>
    <name evidence="2" type="ORF">BKA67DRAFT_545561</name>
</gene>
<proteinExistence type="predicted"/>
<feature type="chain" id="PRO_5040455769" description="Secreted protein" evidence="1">
    <location>
        <begin position="28"/>
        <end position="72"/>
    </location>
</feature>
<reference evidence="2" key="1">
    <citation type="journal article" date="2021" name="Nat. Commun.">
        <title>Genetic determinants of endophytism in the Arabidopsis root mycobiome.</title>
        <authorList>
            <person name="Mesny F."/>
            <person name="Miyauchi S."/>
            <person name="Thiergart T."/>
            <person name="Pickel B."/>
            <person name="Atanasova L."/>
            <person name="Karlsson M."/>
            <person name="Huettel B."/>
            <person name="Barry K.W."/>
            <person name="Haridas S."/>
            <person name="Chen C."/>
            <person name="Bauer D."/>
            <person name="Andreopoulos W."/>
            <person name="Pangilinan J."/>
            <person name="LaButti K."/>
            <person name="Riley R."/>
            <person name="Lipzen A."/>
            <person name="Clum A."/>
            <person name="Drula E."/>
            <person name="Henrissat B."/>
            <person name="Kohler A."/>
            <person name="Grigoriev I.V."/>
            <person name="Martin F.M."/>
            <person name="Hacquard S."/>
        </authorList>
    </citation>
    <scope>NUCLEOTIDE SEQUENCE</scope>
    <source>
        <strain evidence="2">MPI-SDFR-AT-0073</strain>
    </source>
</reference>
<evidence type="ECO:0008006" key="4">
    <source>
        <dbReference type="Google" id="ProtNLM"/>
    </source>
</evidence>
<dbReference type="GeneID" id="70130226"/>
<organism evidence="2 3">
    <name type="scientific">Truncatella angustata</name>
    <dbReference type="NCBI Taxonomy" id="152316"/>
    <lineage>
        <taxon>Eukaryota</taxon>
        <taxon>Fungi</taxon>
        <taxon>Dikarya</taxon>
        <taxon>Ascomycota</taxon>
        <taxon>Pezizomycotina</taxon>
        <taxon>Sordariomycetes</taxon>
        <taxon>Xylariomycetidae</taxon>
        <taxon>Amphisphaeriales</taxon>
        <taxon>Sporocadaceae</taxon>
        <taxon>Truncatella</taxon>
    </lineage>
</organism>
<sequence length="72" mass="8156">MGGWVKSGWRSCQLLLKLAIYLGLLQTQHFYDTRSSPSGVNNVPESLLYECLYPVRNCVDKPLYHLSMLGPP</sequence>
<comment type="caution">
    <text evidence="2">The sequence shown here is derived from an EMBL/GenBank/DDBJ whole genome shotgun (WGS) entry which is preliminary data.</text>
</comment>
<keyword evidence="3" id="KW-1185">Reference proteome</keyword>
<evidence type="ECO:0000313" key="3">
    <source>
        <dbReference type="Proteomes" id="UP000758603"/>
    </source>
</evidence>
<dbReference type="RefSeq" id="XP_045963864.1">
    <property type="nucleotide sequence ID" value="XM_046101334.1"/>
</dbReference>
<name>A0A9P9A335_9PEZI</name>
<dbReference type="EMBL" id="JAGPXC010000001">
    <property type="protein sequence ID" value="KAH6659733.1"/>
    <property type="molecule type" value="Genomic_DNA"/>
</dbReference>
<feature type="signal peptide" evidence="1">
    <location>
        <begin position="1"/>
        <end position="27"/>
    </location>
</feature>
<dbReference type="Proteomes" id="UP000758603">
    <property type="component" value="Unassembled WGS sequence"/>
</dbReference>
<accession>A0A9P9A335</accession>